<accession>A0A1Z5JD16</accession>
<reference evidence="2 3" key="1">
    <citation type="journal article" date="2015" name="Plant Cell">
        <title>Oil accumulation by the oleaginous diatom Fistulifera solaris as revealed by the genome and transcriptome.</title>
        <authorList>
            <person name="Tanaka T."/>
            <person name="Maeda Y."/>
            <person name="Veluchamy A."/>
            <person name="Tanaka M."/>
            <person name="Abida H."/>
            <person name="Marechal E."/>
            <person name="Bowler C."/>
            <person name="Muto M."/>
            <person name="Sunaga Y."/>
            <person name="Tanaka M."/>
            <person name="Yoshino T."/>
            <person name="Taniguchi T."/>
            <person name="Fukuda Y."/>
            <person name="Nemoto M."/>
            <person name="Matsumoto M."/>
            <person name="Wong P.S."/>
            <person name="Aburatani S."/>
            <person name="Fujibuchi W."/>
        </authorList>
    </citation>
    <scope>NUCLEOTIDE SEQUENCE [LARGE SCALE GENOMIC DNA]</scope>
    <source>
        <strain evidence="2 3">JPCC DA0580</strain>
    </source>
</reference>
<dbReference type="Proteomes" id="UP000198406">
    <property type="component" value="Unassembled WGS sequence"/>
</dbReference>
<keyword evidence="3" id="KW-1185">Reference proteome</keyword>
<dbReference type="EMBL" id="BDSP01000046">
    <property type="protein sequence ID" value="GAX11894.1"/>
    <property type="molecule type" value="Genomic_DNA"/>
</dbReference>
<gene>
    <name evidence="2" type="ORF">FisN_17Lh197</name>
</gene>
<dbReference type="InParanoid" id="A0A1Z5JD16"/>
<feature type="region of interest" description="Disordered" evidence="1">
    <location>
        <begin position="198"/>
        <end position="221"/>
    </location>
</feature>
<evidence type="ECO:0000313" key="3">
    <source>
        <dbReference type="Proteomes" id="UP000198406"/>
    </source>
</evidence>
<comment type="caution">
    <text evidence="2">The sequence shown here is derived from an EMBL/GenBank/DDBJ whole genome shotgun (WGS) entry which is preliminary data.</text>
</comment>
<proteinExistence type="predicted"/>
<dbReference type="AlphaFoldDB" id="A0A1Z5JD16"/>
<protein>
    <submittedName>
        <fullName evidence="2">Uncharacterized protein</fullName>
    </submittedName>
</protein>
<evidence type="ECO:0000313" key="2">
    <source>
        <dbReference type="EMBL" id="GAX11894.1"/>
    </source>
</evidence>
<dbReference type="OrthoDB" id="41148at2759"/>
<sequence length="565" mass="62790">MPGQEKHNSNADIWSTRVQRELLALTTDNATAESTDEVRSVIPSFVTIKDHRLDIAEGICYVDFAIELVTKLAPRSEMVHVIVVKVDASLRKRSDGSLDTETPSYPFMPPVVILESGAGCFPSGSTIRDGNRVPMDIDWTPSLHLTDAIMNVALKVKESIKEGEPFEVAEGSEIIDPVEELQKGARRFADNVTKGLSKAFSSKEPTGGKGTPTKSAVRPSNVKAGDDINLLDEPWVDARGVYSCKAIKRPTFVDDIIQTASHKEEQKSFKSAGAMLRSFQKSARSIIEETFLMITETHIIELKASKLQTTNGTVTFCIPIDMLAKLKFRRQESLSLFFKPALDEPLIYMCPDSADAVHQIQSVLKDHGVRGKHTNAAAYRAINEAMQLVQEIQTKELALKHDPTVNRVNEIMDLYRQAAERFEAAGDLRHEEVVIHMRKFLALPLTVSILDGSFKRSENQESPSKTGEIPEGEVLERNAFLLASDDTDPNAREKEKLSDKEFERNVDNLLKEVKEDFEQFKVDGDCSTDATASLGSDDMTLEDVVSGLDAMMREADKELMELMNA</sequence>
<name>A0A1Z5JD16_FISSO</name>
<evidence type="ECO:0000256" key="1">
    <source>
        <dbReference type="SAM" id="MobiDB-lite"/>
    </source>
</evidence>
<organism evidence="2 3">
    <name type="scientific">Fistulifera solaris</name>
    <name type="common">Oleaginous diatom</name>
    <dbReference type="NCBI Taxonomy" id="1519565"/>
    <lineage>
        <taxon>Eukaryota</taxon>
        <taxon>Sar</taxon>
        <taxon>Stramenopiles</taxon>
        <taxon>Ochrophyta</taxon>
        <taxon>Bacillariophyta</taxon>
        <taxon>Bacillariophyceae</taxon>
        <taxon>Bacillariophycidae</taxon>
        <taxon>Naviculales</taxon>
        <taxon>Naviculaceae</taxon>
        <taxon>Fistulifera</taxon>
    </lineage>
</organism>